<proteinExistence type="predicted"/>
<keyword evidence="3" id="KW-1185">Reference proteome</keyword>
<feature type="region of interest" description="Disordered" evidence="1">
    <location>
        <begin position="1"/>
        <end position="24"/>
    </location>
</feature>
<dbReference type="EMBL" id="CAJHUC010001764">
    <property type="protein sequence ID" value="CAD7702272.1"/>
    <property type="molecule type" value="Genomic_DNA"/>
</dbReference>
<reference evidence="2" key="1">
    <citation type="submission" date="2020-12" db="EMBL/GenBank/DDBJ databases">
        <authorList>
            <person name="Iha C."/>
        </authorList>
    </citation>
    <scope>NUCLEOTIDE SEQUENCE</scope>
</reference>
<evidence type="ECO:0000313" key="2">
    <source>
        <dbReference type="EMBL" id="CAD7702272.1"/>
    </source>
</evidence>
<organism evidence="2 3">
    <name type="scientific">Ostreobium quekettii</name>
    <dbReference type="NCBI Taxonomy" id="121088"/>
    <lineage>
        <taxon>Eukaryota</taxon>
        <taxon>Viridiplantae</taxon>
        <taxon>Chlorophyta</taxon>
        <taxon>core chlorophytes</taxon>
        <taxon>Ulvophyceae</taxon>
        <taxon>TCBD clade</taxon>
        <taxon>Bryopsidales</taxon>
        <taxon>Ostreobineae</taxon>
        <taxon>Ostreobiaceae</taxon>
        <taxon>Ostreobium</taxon>
    </lineage>
</organism>
<evidence type="ECO:0000313" key="3">
    <source>
        <dbReference type="Proteomes" id="UP000708148"/>
    </source>
</evidence>
<comment type="caution">
    <text evidence="2">The sequence shown here is derived from an EMBL/GenBank/DDBJ whole genome shotgun (WGS) entry which is preliminary data.</text>
</comment>
<dbReference type="Proteomes" id="UP000708148">
    <property type="component" value="Unassembled WGS sequence"/>
</dbReference>
<accession>A0A8S1J8N2</accession>
<protein>
    <submittedName>
        <fullName evidence="2">Uncharacterized protein</fullName>
    </submittedName>
</protein>
<sequence>MKSKPHWGETKLRHSNPRTTPPGGLPCSAQVHDKQQGCRQAFQGKSIIACIACGVGWPDVRSVNGWLGVLQVALLTLSLRATKDASQTKACRGGCPLRGMCLAFVRRAHLRRSRNDPPPRRT</sequence>
<evidence type="ECO:0000256" key="1">
    <source>
        <dbReference type="SAM" id="MobiDB-lite"/>
    </source>
</evidence>
<name>A0A8S1J8N2_9CHLO</name>
<feature type="compositionally biased region" description="Basic and acidic residues" evidence="1">
    <location>
        <begin position="1"/>
        <end position="12"/>
    </location>
</feature>
<dbReference type="AlphaFoldDB" id="A0A8S1J8N2"/>
<gene>
    <name evidence="2" type="ORF">OSTQU699_LOCUS7629</name>
</gene>